<evidence type="ECO:0000259" key="2">
    <source>
        <dbReference type="Pfam" id="PF12231"/>
    </source>
</evidence>
<dbReference type="Pfam" id="PF12231">
    <property type="entry name" value="Rif1_N"/>
    <property type="match status" value="1"/>
</dbReference>
<dbReference type="PANTHER" id="PTHR35365">
    <property type="entry name" value="LP04239P"/>
    <property type="match status" value="1"/>
</dbReference>
<gene>
    <name evidence="4" type="primary">LOC106073066</name>
</gene>
<protein>
    <submittedName>
        <fullName evidence="4">Uncharacterized protein LOC106073066 isoform X2</fullName>
    </submittedName>
</protein>
<reference evidence="4" key="1">
    <citation type="submission" date="2025-08" db="UniProtKB">
        <authorList>
            <consortium name="RefSeq"/>
        </authorList>
    </citation>
    <scope>IDENTIFICATION</scope>
</reference>
<sequence length="956" mass="106316">MTLRDLIHILNTYEKFNVTLMESAYTTLLQKIRSHEITYSELKKHAEYLLTTVCRDINSEKNTLAMSAVKVLLVCLQEFDFIKAFHSVITEALKKQANAYACMYISLYVLKCTHFLSEDPAFSVVSSLVHNNEEIQDCKDSVSIAAEVVQLLIRLEKIADQNLKASFSPWARYIFLALGSPDQEIRNQALELLEKYKEHLTNNESLSLFVAKAIQNELGQNLKNLYAKNTTFVLKALVLVVKTVGKELHSILKKMVAIIHPKIASPDKLMYFDTLEIMINCLVANNADVICQPNTVDLIMTCLKAKYNMTEEESVKKIHLFWLLVKALGSNISCLRNKIILPLLELCLEVNKKPGKLVSKCLTFEFLVRLLETNFYQDQNVSLERELENYKWSLEPLSQKIEWDMSPLSTMLNTFTQLLSLAKRDIDAVILVQISLQFAQRIKEHPNTKLVFSFLQCFAYLVDNKMLKEETFVLLAVSSSFIMLQALTSKKEKTTEIVNILSNIYIQMFELTVSYNLVSLLFEHLTPSLVLMFQQSSSIEILLPSFTTTLSRIWNKMCHCVSKVYGLSCSFHDLSILFPLMECTLQHAHRNIRKSAVSLWNNTFCHLSEDVYPDSLKLVLSKAFSTSCDLTNQDSACQTSDSEVVKKAKPETEAIDLVQFNLKTLKVSLTKLDQKACKDFVKMKDRKTIPSYKYEIVLDRKNAGICIHESRTSTAAHGQNSTPTTASDQTSTPTTASDQTSTPTTASDQTSTPTTASDQTSTPTTASDQTSTPTTASDQTSTPTTASDQTSTPATASDQTSTPATASDQTSTPTTASDQTSTPTTASNQTSTPTTVLDETSTPATALDQISTPTTASDQANTPTTALDQTSTPTTASNQTSTPTTVLDETSTPATALDQISASPTKSGQTSKITITSNQSNTPTASDEDDSPSLRKRKSSMLMFVKKEKCQKKKRM</sequence>
<dbReference type="InterPro" id="IPR016024">
    <property type="entry name" value="ARM-type_fold"/>
</dbReference>
<feature type="compositionally biased region" description="Polar residues" evidence="1">
    <location>
        <begin position="837"/>
        <end position="868"/>
    </location>
</feature>
<proteinExistence type="predicted"/>
<dbReference type="RefSeq" id="XP_055860023.1">
    <property type="nucleotide sequence ID" value="XM_056004048.1"/>
</dbReference>
<feature type="domain" description="Telomere-associated protein Rif1 N-terminal" evidence="2">
    <location>
        <begin position="24"/>
        <end position="229"/>
    </location>
</feature>
<feature type="compositionally biased region" description="Low complexity" evidence="1">
    <location>
        <begin position="721"/>
        <end position="835"/>
    </location>
</feature>
<accession>A0A9W2YBA8</accession>
<dbReference type="PANTHER" id="PTHR35365:SF18">
    <property type="entry name" value="MUCIN-19-LIKE-RELATED"/>
    <property type="match status" value="1"/>
</dbReference>
<dbReference type="Proteomes" id="UP001165740">
    <property type="component" value="Chromosome 1"/>
</dbReference>
<dbReference type="InterPro" id="IPR053121">
    <property type="entry name" value="Spore_Coat_Assembly"/>
</dbReference>
<dbReference type="Gene3D" id="1.25.10.10">
    <property type="entry name" value="Leucine-rich Repeat Variant"/>
    <property type="match status" value="1"/>
</dbReference>
<dbReference type="InterPro" id="IPR022031">
    <property type="entry name" value="Rif1_N"/>
</dbReference>
<evidence type="ECO:0000256" key="1">
    <source>
        <dbReference type="SAM" id="MobiDB-lite"/>
    </source>
</evidence>
<keyword evidence="3" id="KW-1185">Reference proteome</keyword>
<dbReference type="InterPro" id="IPR011989">
    <property type="entry name" value="ARM-like"/>
</dbReference>
<name>A0A9W2YBA8_BIOGL</name>
<dbReference type="SUPFAM" id="SSF48371">
    <property type="entry name" value="ARM repeat"/>
    <property type="match status" value="1"/>
</dbReference>
<dbReference type="GeneID" id="106073066"/>
<evidence type="ECO:0000313" key="4">
    <source>
        <dbReference type="RefSeq" id="XP_055860023.1"/>
    </source>
</evidence>
<feature type="compositionally biased region" description="Polar residues" evidence="1">
    <location>
        <begin position="887"/>
        <end position="925"/>
    </location>
</feature>
<feature type="region of interest" description="Disordered" evidence="1">
    <location>
        <begin position="711"/>
        <end position="956"/>
    </location>
</feature>
<feature type="compositionally biased region" description="Low complexity" evidence="1">
    <location>
        <begin position="869"/>
        <end position="885"/>
    </location>
</feature>
<dbReference type="AlphaFoldDB" id="A0A9W2YBA8"/>
<evidence type="ECO:0000313" key="3">
    <source>
        <dbReference type="Proteomes" id="UP001165740"/>
    </source>
</evidence>
<organism evidence="3 4">
    <name type="scientific">Biomphalaria glabrata</name>
    <name type="common">Bloodfluke planorb</name>
    <name type="synonym">Freshwater snail</name>
    <dbReference type="NCBI Taxonomy" id="6526"/>
    <lineage>
        <taxon>Eukaryota</taxon>
        <taxon>Metazoa</taxon>
        <taxon>Spiralia</taxon>
        <taxon>Lophotrochozoa</taxon>
        <taxon>Mollusca</taxon>
        <taxon>Gastropoda</taxon>
        <taxon>Heterobranchia</taxon>
        <taxon>Euthyneura</taxon>
        <taxon>Panpulmonata</taxon>
        <taxon>Hygrophila</taxon>
        <taxon>Lymnaeoidea</taxon>
        <taxon>Planorbidae</taxon>
        <taxon>Biomphalaria</taxon>
    </lineage>
</organism>